<evidence type="ECO:0000256" key="2">
    <source>
        <dbReference type="ARBA" id="ARBA00012251"/>
    </source>
</evidence>
<keyword evidence="7" id="KW-0833">Ubl conjugation pathway</keyword>
<dbReference type="Gene3D" id="3.30.40.10">
    <property type="entry name" value="Zinc/RING finger domain, C3HC4 (zinc finger)"/>
    <property type="match status" value="1"/>
</dbReference>
<dbReference type="GO" id="GO:0008270">
    <property type="term" value="F:zinc ion binding"/>
    <property type="evidence" value="ECO:0007669"/>
    <property type="project" value="UniProtKB-KW"/>
</dbReference>
<dbReference type="InterPro" id="IPR001841">
    <property type="entry name" value="Znf_RING"/>
</dbReference>
<evidence type="ECO:0000256" key="5">
    <source>
        <dbReference type="ARBA" id="ARBA00022737"/>
    </source>
</evidence>
<dbReference type="InterPro" id="IPR044066">
    <property type="entry name" value="TRIAD_supradom"/>
</dbReference>
<dbReference type="AlphaFoldDB" id="A0A0D0BU50"/>
<dbReference type="GO" id="GO:0061630">
    <property type="term" value="F:ubiquitin protein ligase activity"/>
    <property type="evidence" value="ECO:0007669"/>
    <property type="project" value="UniProtKB-EC"/>
</dbReference>
<comment type="catalytic activity">
    <reaction evidence="1">
        <text>[E2 ubiquitin-conjugating enzyme]-S-ubiquitinyl-L-cysteine + [acceptor protein]-L-lysine = [E2 ubiquitin-conjugating enzyme]-L-cysteine + [acceptor protein]-N(6)-ubiquitinyl-L-lysine.</text>
        <dbReference type="EC" id="2.3.2.31"/>
    </reaction>
</comment>
<proteinExistence type="predicted"/>
<keyword evidence="3" id="KW-0808">Transferase</keyword>
<dbReference type="OrthoDB" id="1431934at2759"/>
<dbReference type="SMART" id="SM00647">
    <property type="entry name" value="IBR"/>
    <property type="match status" value="2"/>
</dbReference>
<dbReference type="SUPFAM" id="SSF57850">
    <property type="entry name" value="RING/U-box"/>
    <property type="match status" value="2"/>
</dbReference>
<dbReference type="PANTHER" id="PTHR11685">
    <property type="entry name" value="RBR FAMILY RING FINGER AND IBR DOMAIN-CONTAINING"/>
    <property type="match status" value="1"/>
</dbReference>
<dbReference type="Proteomes" id="UP000053593">
    <property type="component" value="Unassembled WGS sequence"/>
</dbReference>
<gene>
    <name evidence="12" type="ORF">GYMLUDRAFT_170346</name>
</gene>
<sequence length="618" mass="69918">MVFGRRVKVERDLGAGRATVSRLPLSGLSQILVTGLPVHLEDEDIRNFFDGRSARKIFSSPYDEFFASAHLKNLCASIAHSSPEFDEPHDTHGDHTLYARFNNWDDAKRVYDSLLNQKFAWIGHTFFHLSLPDPIQYEISIPYNQYRVQLTRWRTFLADTMNKRDINMRIIEKPERYKVFVHVAGTDAKVVGTLKVRVEHLAAGEKLHGLWHKSFFSDSGKAFLRSLEAGDVLVLPDWRYKSLKAFGDARAIERVREAIERELERLAGMEYTTSLKRASVSFFTKRGVADLKERFGEENVSLNISSWPCRITIRGGEDARHALRSLIDQSLNEPLPPLSTGEGSYSEDSAPICPICLDQVSVPVQLGCGHVYCSACLHHFFTADVKTFPIVCLGDDAQCRKPIALPVIQKFLTEVQFDTLLETAFMQYIEKNPDIFRYCTTPDCERLYRCASSGESSDACATNLRCPSCFSEICSRCHEEHEGMTCDERQRARYDQANNEELNTDWAAKSGVKRCPKCSVWIEKTEGCNHITCRCGAHVCWRCLGIFDAQTIYTHMNTAHGGIGLDDGVAHVDYNRQFPRFPPPPLSRGYSHDILDALPLVMGQRCRVAGTRAQHTSS</sequence>
<dbReference type="GO" id="GO:0016567">
    <property type="term" value="P:protein ubiquitination"/>
    <property type="evidence" value="ECO:0007669"/>
    <property type="project" value="InterPro"/>
</dbReference>
<evidence type="ECO:0000256" key="6">
    <source>
        <dbReference type="ARBA" id="ARBA00022771"/>
    </source>
</evidence>
<dbReference type="CDD" id="cd16449">
    <property type="entry name" value="RING-HC"/>
    <property type="match status" value="1"/>
</dbReference>
<dbReference type="SMART" id="SM00184">
    <property type="entry name" value="RING"/>
    <property type="match status" value="1"/>
</dbReference>
<dbReference type="InterPro" id="IPR013083">
    <property type="entry name" value="Znf_RING/FYVE/PHD"/>
</dbReference>
<keyword evidence="4" id="KW-0479">Metal-binding</keyword>
<dbReference type="InterPro" id="IPR031127">
    <property type="entry name" value="E3_UB_ligase_RBR"/>
</dbReference>
<dbReference type="PROSITE" id="PS50089">
    <property type="entry name" value="ZF_RING_2"/>
    <property type="match status" value="1"/>
</dbReference>
<name>A0A0D0BU50_9AGAR</name>
<evidence type="ECO:0000259" key="10">
    <source>
        <dbReference type="PROSITE" id="PS50089"/>
    </source>
</evidence>
<dbReference type="EMBL" id="KN834782">
    <property type="protein sequence ID" value="KIK58976.1"/>
    <property type="molecule type" value="Genomic_DNA"/>
</dbReference>
<dbReference type="Pfam" id="PF13445">
    <property type="entry name" value="zf-RING_UBOX"/>
    <property type="match status" value="1"/>
</dbReference>
<dbReference type="PROSITE" id="PS00518">
    <property type="entry name" value="ZF_RING_1"/>
    <property type="match status" value="1"/>
</dbReference>
<dbReference type="Gene3D" id="1.20.120.1750">
    <property type="match status" value="1"/>
</dbReference>
<dbReference type="InterPro" id="IPR002867">
    <property type="entry name" value="IBR_dom"/>
</dbReference>
<dbReference type="InterPro" id="IPR017907">
    <property type="entry name" value="Znf_RING_CS"/>
</dbReference>
<dbReference type="PROSITE" id="PS51873">
    <property type="entry name" value="TRIAD"/>
    <property type="match status" value="1"/>
</dbReference>
<dbReference type="Pfam" id="PF22191">
    <property type="entry name" value="IBR_1"/>
    <property type="match status" value="1"/>
</dbReference>
<keyword evidence="8" id="KW-0862">Zinc</keyword>
<evidence type="ECO:0000259" key="11">
    <source>
        <dbReference type="PROSITE" id="PS51873"/>
    </source>
</evidence>
<dbReference type="Pfam" id="PF01485">
    <property type="entry name" value="IBR"/>
    <property type="match status" value="1"/>
</dbReference>
<organism evidence="12 13">
    <name type="scientific">Collybiopsis luxurians FD-317 M1</name>
    <dbReference type="NCBI Taxonomy" id="944289"/>
    <lineage>
        <taxon>Eukaryota</taxon>
        <taxon>Fungi</taxon>
        <taxon>Dikarya</taxon>
        <taxon>Basidiomycota</taxon>
        <taxon>Agaricomycotina</taxon>
        <taxon>Agaricomycetes</taxon>
        <taxon>Agaricomycetidae</taxon>
        <taxon>Agaricales</taxon>
        <taxon>Marasmiineae</taxon>
        <taxon>Omphalotaceae</taxon>
        <taxon>Collybiopsis</taxon>
        <taxon>Collybiopsis luxurians</taxon>
    </lineage>
</organism>
<dbReference type="EC" id="2.3.2.31" evidence="2"/>
<keyword evidence="5" id="KW-0677">Repeat</keyword>
<evidence type="ECO:0000256" key="8">
    <source>
        <dbReference type="ARBA" id="ARBA00022833"/>
    </source>
</evidence>
<evidence type="ECO:0000256" key="4">
    <source>
        <dbReference type="ARBA" id="ARBA00022723"/>
    </source>
</evidence>
<evidence type="ECO:0000313" key="13">
    <source>
        <dbReference type="Proteomes" id="UP000053593"/>
    </source>
</evidence>
<accession>A0A0D0BU50</accession>
<feature type="domain" description="RING-type" evidence="11">
    <location>
        <begin position="349"/>
        <end position="566"/>
    </location>
</feature>
<keyword evidence="13" id="KW-1185">Reference proteome</keyword>
<evidence type="ECO:0000256" key="3">
    <source>
        <dbReference type="ARBA" id="ARBA00022679"/>
    </source>
</evidence>
<dbReference type="HOGENOM" id="CLU_004235_3_1_1"/>
<dbReference type="InterPro" id="IPR027370">
    <property type="entry name" value="Znf-RING_euk"/>
</dbReference>
<dbReference type="CDD" id="cd20335">
    <property type="entry name" value="BRcat_RBR"/>
    <property type="match status" value="1"/>
</dbReference>
<evidence type="ECO:0000256" key="1">
    <source>
        <dbReference type="ARBA" id="ARBA00001798"/>
    </source>
</evidence>
<feature type="domain" description="RING-type" evidence="10">
    <location>
        <begin position="353"/>
        <end position="392"/>
    </location>
</feature>
<evidence type="ECO:0000256" key="7">
    <source>
        <dbReference type="ARBA" id="ARBA00022786"/>
    </source>
</evidence>
<evidence type="ECO:0000256" key="9">
    <source>
        <dbReference type="PROSITE-ProRule" id="PRU00175"/>
    </source>
</evidence>
<protein>
    <recommendedName>
        <fullName evidence="2">RBR-type E3 ubiquitin transferase</fullName>
        <ecNumber evidence="2">2.3.2.31</ecNumber>
    </recommendedName>
</protein>
<reference evidence="12 13" key="1">
    <citation type="submission" date="2014-04" db="EMBL/GenBank/DDBJ databases">
        <title>Evolutionary Origins and Diversification of the Mycorrhizal Mutualists.</title>
        <authorList>
            <consortium name="DOE Joint Genome Institute"/>
            <consortium name="Mycorrhizal Genomics Consortium"/>
            <person name="Kohler A."/>
            <person name="Kuo A."/>
            <person name="Nagy L.G."/>
            <person name="Floudas D."/>
            <person name="Copeland A."/>
            <person name="Barry K.W."/>
            <person name="Cichocki N."/>
            <person name="Veneault-Fourrey C."/>
            <person name="LaButti K."/>
            <person name="Lindquist E.A."/>
            <person name="Lipzen A."/>
            <person name="Lundell T."/>
            <person name="Morin E."/>
            <person name="Murat C."/>
            <person name="Riley R."/>
            <person name="Ohm R."/>
            <person name="Sun H."/>
            <person name="Tunlid A."/>
            <person name="Henrissat B."/>
            <person name="Grigoriev I.V."/>
            <person name="Hibbett D.S."/>
            <person name="Martin F."/>
        </authorList>
    </citation>
    <scope>NUCLEOTIDE SEQUENCE [LARGE SCALE GENOMIC DNA]</scope>
    <source>
        <strain evidence="12 13">FD-317 M1</strain>
    </source>
</reference>
<evidence type="ECO:0000313" key="12">
    <source>
        <dbReference type="EMBL" id="KIK58976.1"/>
    </source>
</evidence>
<keyword evidence="6 9" id="KW-0863">Zinc-finger</keyword>